<dbReference type="Proteomes" id="UP001057402">
    <property type="component" value="Chromosome 8"/>
</dbReference>
<accession>A0ACB9N203</accession>
<evidence type="ECO:0000313" key="1">
    <source>
        <dbReference type="EMBL" id="KAI4329679.1"/>
    </source>
</evidence>
<evidence type="ECO:0000313" key="2">
    <source>
        <dbReference type="Proteomes" id="UP001057402"/>
    </source>
</evidence>
<name>A0ACB9N203_9MYRT</name>
<reference evidence="2" key="1">
    <citation type="journal article" date="2023" name="Front. Plant Sci.">
        <title>Chromosomal-level genome assembly of Melastoma candidum provides insights into trichome evolution.</title>
        <authorList>
            <person name="Zhong Y."/>
            <person name="Wu W."/>
            <person name="Sun C."/>
            <person name="Zou P."/>
            <person name="Liu Y."/>
            <person name="Dai S."/>
            <person name="Zhou R."/>
        </authorList>
    </citation>
    <scope>NUCLEOTIDE SEQUENCE [LARGE SCALE GENOMIC DNA]</scope>
</reference>
<protein>
    <submittedName>
        <fullName evidence="1">Uncharacterized protein</fullName>
    </submittedName>
</protein>
<sequence length="366" mass="39531">MIGNSEEEGINGVPAKEEGSKRTNNEGRIARTSALSTNPSTSTSSRQWSAFRNPRIVRVSRTFGGKDRHCKVCTIRGVRDRRIRLSVPTAVQLYDLQDKLGLGQPSKVIDWLLDASKEDIDNLPPLQMLQGFGHHHFNTQRMLLPGFHEPVLGFLKDGMLDHTSSLSRRHGININESYAGVDHYEGGANSPHDRAGSLSCSTHLHLGSLRAKQKSPEFAGRDSSKGKWVESHTGQSYGGAGNGSDPSQQGQVSAQNFFPIVSYSLSGLPPVNPMSPYGHNAQGELPSSLSLSRYGSHGHQFQRGSSQGSNAVTVAAPHTSSTSPSSSPGLAPSQQMLFCPPYPQQMGHHQMLSSSMKPFQGNIGGK</sequence>
<proteinExistence type="predicted"/>
<dbReference type="EMBL" id="CM042887">
    <property type="protein sequence ID" value="KAI4329679.1"/>
    <property type="molecule type" value="Genomic_DNA"/>
</dbReference>
<gene>
    <name evidence="1" type="ORF">MLD38_028039</name>
</gene>
<comment type="caution">
    <text evidence="1">The sequence shown here is derived from an EMBL/GenBank/DDBJ whole genome shotgun (WGS) entry which is preliminary data.</text>
</comment>
<organism evidence="1 2">
    <name type="scientific">Melastoma candidum</name>
    <dbReference type="NCBI Taxonomy" id="119954"/>
    <lineage>
        <taxon>Eukaryota</taxon>
        <taxon>Viridiplantae</taxon>
        <taxon>Streptophyta</taxon>
        <taxon>Embryophyta</taxon>
        <taxon>Tracheophyta</taxon>
        <taxon>Spermatophyta</taxon>
        <taxon>Magnoliopsida</taxon>
        <taxon>eudicotyledons</taxon>
        <taxon>Gunneridae</taxon>
        <taxon>Pentapetalae</taxon>
        <taxon>rosids</taxon>
        <taxon>malvids</taxon>
        <taxon>Myrtales</taxon>
        <taxon>Melastomataceae</taxon>
        <taxon>Melastomatoideae</taxon>
        <taxon>Melastomateae</taxon>
        <taxon>Melastoma</taxon>
    </lineage>
</organism>
<keyword evidence="2" id="KW-1185">Reference proteome</keyword>